<reference evidence="1" key="1">
    <citation type="submission" date="2014-09" db="EMBL/GenBank/DDBJ databases">
        <authorList>
            <person name="Magalhaes I.L.F."/>
            <person name="Oliveira U."/>
            <person name="Santos F.R."/>
            <person name="Vidigal T.H.D.A."/>
            <person name="Brescovit A.D."/>
            <person name="Santos A.J."/>
        </authorList>
    </citation>
    <scope>NUCLEOTIDE SEQUENCE</scope>
    <source>
        <tissue evidence="1">Shoot tissue taken approximately 20 cm above the soil surface</tissue>
    </source>
</reference>
<evidence type="ECO:0000313" key="1">
    <source>
        <dbReference type="EMBL" id="JAD42295.1"/>
    </source>
</evidence>
<sequence length="43" mass="4409">MAPGSSSSDTTNPFADSEPLAISAATAKLLNIKNHVPVVLDLD</sequence>
<dbReference type="AlphaFoldDB" id="A0A0A8ZZW7"/>
<accession>A0A0A8ZZW7</accession>
<proteinExistence type="predicted"/>
<dbReference type="EMBL" id="GBRH01255600">
    <property type="protein sequence ID" value="JAD42295.1"/>
    <property type="molecule type" value="Transcribed_RNA"/>
</dbReference>
<reference evidence="1" key="2">
    <citation type="journal article" date="2015" name="Data Brief">
        <title>Shoot transcriptome of the giant reed, Arundo donax.</title>
        <authorList>
            <person name="Barrero R.A."/>
            <person name="Guerrero F.D."/>
            <person name="Moolhuijzen P."/>
            <person name="Goolsby J.A."/>
            <person name="Tidwell J."/>
            <person name="Bellgard S.E."/>
            <person name="Bellgard M.I."/>
        </authorList>
    </citation>
    <scope>NUCLEOTIDE SEQUENCE</scope>
    <source>
        <tissue evidence="1">Shoot tissue taken approximately 20 cm above the soil surface</tissue>
    </source>
</reference>
<organism evidence="1">
    <name type="scientific">Arundo donax</name>
    <name type="common">Giant reed</name>
    <name type="synonym">Donax arundinaceus</name>
    <dbReference type="NCBI Taxonomy" id="35708"/>
    <lineage>
        <taxon>Eukaryota</taxon>
        <taxon>Viridiplantae</taxon>
        <taxon>Streptophyta</taxon>
        <taxon>Embryophyta</taxon>
        <taxon>Tracheophyta</taxon>
        <taxon>Spermatophyta</taxon>
        <taxon>Magnoliopsida</taxon>
        <taxon>Liliopsida</taxon>
        <taxon>Poales</taxon>
        <taxon>Poaceae</taxon>
        <taxon>PACMAD clade</taxon>
        <taxon>Arundinoideae</taxon>
        <taxon>Arundineae</taxon>
        <taxon>Arundo</taxon>
    </lineage>
</organism>
<protein>
    <submittedName>
        <fullName evidence="1">Uncharacterized protein</fullName>
    </submittedName>
</protein>
<name>A0A0A8ZZW7_ARUDO</name>